<dbReference type="Proteomes" id="UP000248745">
    <property type="component" value="Unassembled WGS sequence"/>
</dbReference>
<proteinExistence type="predicted"/>
<accession>A0A2W2B774</accession>
<reference evidence="1 2" key="1">
    <citation type="submission" date="2018-06" db="EMBL/GenBank/DDBJ databases">
        <title>Mucibacter soli gen. nov., sp. nov., a new member of the family Chitinophagaceae producing mucin.</title>
        <authorList>
            <person name="Kim M.-K."/>
            <person name="Park S."/>
            <person name="Kim T.-S."/>
            <person name="Joung Y."/>
            <person name="Han J.-H."/>
            <person name="Kim S.B."/>
        </authorList>
    </citation>
    <scope>NUCLEOTIDE SEQUENCE [LARGE SCALE GENOMIC DNA]</scope>
    <source>
        <strain evidence="1 2">R1-15</strain>
    </source>
</reference>
<comment type="caution">
    <text evidence="1">The sequence shown here is derived from an EMBL/GenBank/DDBJ whole genome shotgun (WGS) entry which is preliminary data.</text>
</comment>
<protein>
    <submittedName>
        <fullName evidence="1">Uncharacterized protein</fullName>
    </submittedName>
</protein>
<sequence>MPVTACIIIQFAPTKDIGSIADKLPKLLAAGIGRRLLYFISCSIGCFLVKKLISAHSGHKKSPALCEAFYQYVENRFINFTTA</sequence>
<dbReference type="RefSeq" id="WP_110999614.1">
    <property type="nucleotide sequence ID" value="NZ_QKTW01000019.1"/>
</dbReference>
<name>A0A2W2B774_9BACT</name>
<evidence type="ECO:0000313" key="2">
    <source>
        <dbReference type="Proteomes" id="UP000248745"/>
    </source>
</evidence>
<gene>
    <name evidence="1" type="ORF">DN068_14275</name>
</gene>
<dbReference type="AlphaFoldDB" id="A0A2W2B774"/>
<organism evidence="1 2">
    <name type="scientific">Taibaiella soli</name>
    <dbReference type="NCBI Taxonomy" id="1649169"/>
    <lineage>
        <taxon>Bacteria</taxon>
        <taxon>Pseudomonadati</taxon>
        <taxon>Bacteroidota</taxon>
        <taxon>Chitinophagia</taxon>
        <taxon>Chitinophagales</taxon>
        <taxon>Chitinophagaceae</taxon>
        <taxon>Taibaiella</taxon>
    </lineage>
</organism>
<dbReference type="EMBL" id="QKTW01000019">
    <property type="protein sequence ID" value="PZF72099.1"/>
    <property type="molecule type" value="Genomic_DNA"/>
</dbReference>
<evidence type="ECO:0000313" key="1">
    <source>
        <dbReference type="EMBL" id="PZF72099.1"/>
    </source>
</evidence>
<keyword evidence="2" id="KW-1185">Reference proteome</keyword>